<dbReference type="RefSeq" id="WP_340366143.1">
    <property type="nucleotide sequence ID" value="NZ_JBBKZV010000019.1"/>
</dbReference>
<protein>
    <submittedName>
        <fullName evidence="2">Uncharacterized protein</fullName>
    </submittedName>
</protein>
<keyword evidence="3" id="KW-1185">Reference proteome</keyword>
<gene>
    <name evidence="2" type="ORF">WKW80_24330</name>
</gene>
<keyword evidence="1" id="KW-1133">Transmembrane helix</keyword>
<proteinExistence type="predicted"/>
<keyword evidence="1" id="KW-0812">Transmembrane</keyword>
<name>A0ABU8W4W9_9BURK</name>
<accession>A0ABU8W4W9</accession>
<reference evidence="2 3" key="1">
    <citation type="submission" date="2024-03" db="EMBL/GenBank/DDBJ databases">
        <title>Novel species of the genus Variovorax.</title>
        <authorList>
            <person name="Liu Q."/>
            <person name="Xin Y.-H."/>
        </authorList>
    </citation>
    <scope>NUCLEOTIDE SEQUENCE [LARGE SCALE GENOMIC DNA]</scope>
    <source>
        <strain evidence="2 3">KACC 18501</strain>
    </source>
</reference>
<keyword evidence="1" id="KW-0472">Membrane</keyword>
<sequence>MHELLEPFIRTWADITDGSHRHVPLAFRFILQPCVAAYFAWRAGRQDAREGRPLYFWGLLTDPAHRPDALREGWKDIGKVFVLAFVMDCIYQFIELRWIYVGEALMIAALLAVVPYLLVRALTHRVLRST</sequence>
<evidence type="ECO:0000256" key="1">
    <source>
        <dbReference type="SAM" id="Phobius"/>
    </source>
</evidence>
<evidence type="ECO:0000313" key="3">
    <source>
        <dbReference type="Proteomes" id="UP001363010"/>
    </source>
</evidence>
<dbReference type="EMBL" id="JBBKZV010000019">
    <property type="protein sequence ID" value="MEJ8825116.1"/>
    <property type="molecule type" value="Genomic_DNA"/>
</dbReference>
<evidence type="ECO:0000313" key="2">
    <source>
        <dbReference type="EMBL" id="MEJ8825116.1"/>
    </source>
</evidence>
<comment type="caution">
    <text evidence="2">The sequence shown here is derived from an EMBL/GenBank/DDBJ whole genome shotgun (WGS) entry which is preliminary data.</text>
</comment>
<feature type="transmembrane region" description="Helical" evidence="1">
    <location>
        <begin position="100"/>
        <end position="119"/>
    </location>
</feature>
<dbReference type="Proteomes" id="UP001363010">
    <property type="component" value="Unassembled WGS sequence"/>
</dbReference>
<organism evidence="2 3">
    <name type="scientific">Variovorax humicola</name>
    <dbReference type="NCBI Taxonomy" id="1769758"/>
    <lineage>
        <taxon>Bacteria</taxon>
        <taxon>Pseudomonadati</taxon>
        <taxon>Pseudomonadota</taxon>
        <taxon>Betaproteobacteria</taxon>
        <taxon>Burkholderiales</taxon>
        <taxon>Comamonadaceae</taxon>
        <taxon>Variovorax</taxon>
    </lineage>
</organism>